<dbReference type="Gramene" id="OMERI06G10190.1">
    <property type="protein sequence ID" value="OMERI06G10190.1"/>
    <property type="gene ID" value="OMERI06G10190"/>
</dbReference>
<dbReference type="AlphaFoldDB" id="A0A0E0DZK1"/>
<dbReference type="EnsemblPlants" id="OMERI06G10190.1">
    <property type="protein sequence ID" value="OMERI06G10190.1"/>
    <property type="gene ID" value="OMERI06G10190"/>
</dbReference>
<evidence type="ECO:0000313" key="3">
    <source>
        <dbReference type="EnsemblPlants" id="OMERI06G10190.1"/>
    </source>
</evidence>
<feature type="region of interest" description="Disordered" evidence="1">
    <location>
        <begin position="20"/>
        <end position="92"/>
    </location>
</feature>
<name>A0A0E0DZK1_9ORYZ</name>
<organism evidence="3">
    <name type="scientific">Oryza meridionalis</name>
    <dbReference type="NCBI Taxonomy" id="40149"/>
    <lineage>
        <taxon>Eukaryota</taxon>
        <taxon>Viridiplantae</taxon>
        <taxon>Streptophyta</taxon>
        <taxon>Embryophyta</taxon>
        <taxon>Tracheophyta</taxon>
        <taxon>Spermatophyta</taxon>
        <taxon>Magnoliopsida</taxon>
        <taxon>Liliopsida</taxon>
        <taxon>Poales</taxon>
        <taxon>Poaceae</taxon>
        <taxon>BOP clade</taxon>
        <taxon>Oryzoideae</taxon>
        <taxon>Oryzeae</taxon>
        <taxon>Oryzinae</taxon>
        <taxon>Oryza</taxon>
    </lineage>
</organism>
<evidence type="ECO:0000313" key="4">
    <source>
        <dbReference type="Proteomes" id="UP000008021"/>
    </source>
</evidence>
<keyword evidence="4" id="KW-1185">Reference proteome</keyword>
<feature type="signal peptide" evidence="2">
    <location>
        <begin position="1"/>
        <end position="16"/>
    </location>
</feature>
<feature type="compositionally biased region" description="Basic residues" evidence="1">
    <location>
        <begin position="40"/>
        <end position="49"/>
    </location>
</feature>
<reference evidence="3" key="1">
    <citation type="submission" date="2015-04" db="UniProtKB">
        <authorList>
            <consortium name="EnsemblPlants"/>
        </authorList>
    </citation>
    <scope>IDENTIFICATION</scope>
</reference>
<evidence type="ECO:0000256" key="1">
    <source>
        <dbReference type="SAM" id="MobiDB-lite"/>
    </source>
</evidence>
<dbReference type="HOGENOM" id="CLU_1410834_0_0_1"/>
<protein>
    <recommendedName>
        <fullName evidence="5">DUF834 domain-containing protein</fullName>
    </recommendedName>
</protein>
<reference evidence="3" key="2">
    <citation type="submission" date="2018-05" db="EMBL/GenBank/DDBJ databases">
        <title>OmerRS3 (Oryza meridionalis Reference Sequence Version 3).</title>
        <authorList>
            <person name="Zhang J."/>
            <person name="Kudrna D."/>
            <person name="Lee S."/>
            <person name="Talag J."/>
            <person name="Welchert J."/>
            <person name="Wing R.A."/>
        </authorList>
    </citation>
    <scope>NUCLEOTIDE SEQUENCE [LARGE SCALE GENOMIC DNA]</scope>
    <source>
        <strain evidence="3">cv. OR44</strain>
    </source>
</reference>
<evidence type="ECO:0000256" key="2">
    <source>
        <dbReference type="SAM" id="SignalP"/>
    </source>
</evidence>
<evidence type="ECO:0008006" key="5">
    <source>
        <dbReference type="Google" id="ProtNLM"/>
    </source>
</evidence>
<keyword evidence="2" id="KW-0732">Signal</keyword>
<dbReference type="Proteomes" id="UP000008021">
    <property type="component" value="Chromosome 6"/>
</dbReference>
<sequence length="193" mass="20794">MVVVAVLFYWVVVVKPERMRGRTPTGSRRAPAQEGEGSTRRRWSARRRSVATMGGEVRGDERRWEEDDDAAASATDDDYGGAAASAVDDDAAEGRRRWRDAAGGVMSVVAGDVGGYGCGSAGLGWGRRRRCRMWTLMEATAAVVAGDGGGGDGLCGRRERRKRRARHVGGIVRGAHSWPVGVAGQIWPVPWDL</sequence>
<feature type="compositionally biased region" description="Acidic residues" evidence="1">
    <location>
        <begin position="66"/>
        <end position="79"/>
    </location>
</feature>
<proteinExistence type="predicted"/>
<feature type="chain" id="PRO_5002357453" description="DUF834 domain-containing protein" evidence="2">
    <location>
        <begin position="17"/>
        <end position="193"/>
    </location>
</feature>
<accession>A0A0E0DZK1</accession>